<dbReference type="InterPro" id="IPR019531">
    <property type="entry name" value="Pmp4"/>
</dbReference>
<evidence type="ECO:0000313" key="2">
    <source>
        <dbReference type="EMBL" id="EAR98399.1"/>
    </source>
</evidence>
<organism evidence="2 3">
    <name type="scientific">Tetrahymena thermophila (strain SB210)</name>
    <dbReference type="NCBI Taxonomy" id="312017"/>
    <lineage>
        <taxon>Eukaryota</taxon>
        <taxon>Sar</taxon>
        <taxon>Alveolata</taxon>
        <taxon>Ciliophora</taxon>
        <taxon>Intramacronucleata</taxon>
        <taxon>Oligohymenophorea</taxon>
        <taxon>Hymenostomatida</taxon>
        <taxon>Tetrahymenina</taxon>
        <taxon>Tetrahymenidae</taxon>
        <taxon>Tetrahymena</taxon>
    </lineage>
</organism>
<evidence type="ECO:0000313" key="3">
    <source>
        <dbReference type="Proteomes" id="UP000009168"/>
    </source>
</evidence>
<dbReference type="Pfam" id="PF02466">
    <property type="entry name" value="Tim17"/>
    <property type="match status" value="1"/>
</dbReference>
<sequence>MSQKSVINKIPFDLEPLGIIRTIMGLRNGIYYGCRVRFMHSIVMSLLFKSGSVYDKIFNVVQPTYEHGKNLGMYVFLYKAIVNFLEYVRKGKKDKIHSLVAGAIIGRYVFGEKTPVNHQIVLYLLSRNITGGATNLQARGIFPKMKFFPILAAICWGLVMFIYEVDKLSLQKSLSDSMDFLYKESDLNLKHWTELVPFKIPSFILENLNNIFKTPLPNLTN</sequence>
<dbReference type="KEGG" id="tet:TTHERM_00289270"/>
<gene>
    <name evidence="2" type="ORF">TTHERM_00289270</name>
</gene>
<proteinExistence type="predicted"/>
<keyword evidence="1" id="KW-1133">Transmembrane helix</keyword>
<protein>
    <submittedName>
        <fullName evidence="2">Tim17/tim22/tim23/pmp24 family protein</fullName>
    </submittedName>
</protein>
<reference evidence="3" key="1">
    <citation type="journal article" date="2006" name="PLoS Biol.">
        <title>Macronuclear genome sequence of the ciliate Tetrahymena thermophila, a model eukaryote.</title>
        <authorList>
            <person name="Eisen J.A."/>
            <person name="Coyne R.S."/>
            <person name="Wu M."/>
            <person name="Wu D."/>
            <person name="Thiagarajan M."/>
            <person name="Wortman J.R."/>
            <person name="Badger J.H."/>
            <person name="Ren Q."/>
            <person name="Amedeo P."/>
            <person name="Jones K.M."/>
            <person name="Tallon L.J."/>
            <person name="Delcher A.L."/>
            <person name="Salzberg S.L."/>
            <person name="Silva J.C."/>
            <person name="Haas B.J."/>
            <person name="Majoros W.H."/>
            <person name="Farzad M."/>
            <person name="Carlton J.M."/>
            <person name="Smith R.K. Jr."/>
            <person name="Garg J."/>
            <person name="Pearlman R.E."/>
            <person name="Karrer K.M."/>
            <person name="Sun L."/>
            <person name="Manning G."/>
            <person name="Elde N.C."/>
            <person name="Turkewitz A.P."/>
            <person name="Asai D.J."/>
            <person name="Wilkes D.E."/>
            <person name="Wang Y."/>
            <person name="Cai H."/>
            <person name="Collins K."/>
            <person name="Stewart B.A."/>
            <person name="Lee S.R."/>
            <person name="Wilamowska K."/>
            <person name="Weinberg Z."/>
            <person name="Ruzzo W.L."/>
            <person name="Wloga D."/>
            <person name="Gaertig J."/>
            <person name="Frankel J."/>
            <person name="Tsao C.-C."/>
            <person name="Gorovsky M.A."/>
            <person name="Keeling P.J."/>
            <person name="Waller R.F."/>
            <person name="Patron N.J."/>
            <person name="Cherry J.M."/>
            <person name="Stover N.A."/>
            <person name="Krieger C.J."/>
            <person name="del Toro C."/>
            <person name="Ryder H.F."/>
            <person name="Williamson S.C."/>
            <person name="Barbeau R.A."/>
            <person name="Hamilton E.P."/>
            <person name="Orias E."/>
        </authorList>
    </citation>
    <scope>NUCLEOTIDE SEQUENCE [LARGE SCALE GENOMIC DNA]</scope>
    <source>
        <strain evidence="3">SB210</strain>
    </source>
</reference>
<dbReference type="Proteomes" id="UP000009168">
    <property type="component" value="Unassembled WGS sequence"/>
</dbReference>
<dbReference type="HOGENOM" id="CLU_054132_1_0_1"/>
<dbReference type="EMBL" id="GG662651">
    <property type="protein sequence ID" value="EAR98399.1"/>
    <property type="molecule type" value="Genomic_DNA"/>
</dbReference>
<dbReference type="AlphaFoldDB" id="I7MF33"/>
<name>I7MF33_TETTS</name>
<keyword evidence="1" id="KW-0472">Membrane</keyword>
<dbReference type="eggNOG" id="ENOG502RXMH">
    <property type="taxonomic scope" value="Eukaryota"/>
</dbReference>
<dbReference type="PANTHER" id="PTHR15460:SF3">
    <property type="entry name" value="PEROXISOMAL MEMBRANE PROTEIN 4"/>
    <property type="match status" value="1"/>
</dbReference>
<dbReference type="RefSeq" id="XP_001018644.1">
    <property type="nucleotide sequence ID" value="XM_001018644.1"/>
</dbReference>
<dbReference type="OMA" id="IQGMVKR"/>
<dbReference type="GeneID" id="7846873"/>
<feature type="transmembrane region" description="Helical" evidence="1">
    <location>
        <begin position="147"/>
        <end position="163"/>
    </location>
</feature>
<keyword evidence="3" id="KW-1185">Reference proteome</keyword>
<dbReference type="InParanoid" id="I7MF33"/>
<evidence type="ECO:0000256" key="1">
    <source>
        <dbReference type="SAM" id="Phobius"/>
    </source>
</evidence>
<accession>I7MF33</accession>
<dbReference type="OrthoDB" id="39659at2759"/>
<dbReference type="GO" id="GO:0005778">
    <property type="term" value="C:peroxisomal membrane"/>
    <property type="evidence" value="ECO:0007669"/>
    <property type="project" value="TreeGrafter"/>
</dbReference>
<keyword evidence="1" id="KW-0812">Transmembrane</keyword>
<dbReference type="PANTHER" id="PTHR15460">
    <property type="entry name" value="PEROXISOMAL MEMBRANE PROTEIN 4"/>
    <property type="match status" value="1"/>
</dbReference>
<dbReference type="STRING" id="312017.I7MF33"/>